<organism evidence="1 2">
    <name type="scientific">Pomacea canaliculata</name>
    <name type="common">Golden apple snail</name>
    <dbReference type="NCBI Taxonomy" id="400727"/>
    <lineage>
        <taxon>Eukaryota</taxon>
        <taxon>Metazoa</taxon>
        <taxon>Spiralia</taxon>
        <taxon>Lophotrochozoa</taxon>
        <taxon>Mollusca</taxon>
        <taxon>Gastropoda</taxon>
        <taxon>Caenogastropoda</taxon>
        <taxon>Architaenioglossa</taxon>
        <taxon>Ampullarioidea</taxon>
        <taxon>Ampullariidae</taxon>
        <taxon>Pomacea</taxon>
    </lineage>
</organism>
<protein>
    <submittedName>
        <fullName evidence="1">Uncharacterized protein</fullName>
    </submittedName>
</protein>
<accession>A0A2T7PSD4</accession>
<keyword evidence="2" id="KW-1185">Reference proteome</keyword>
<evidence type="ECO:0000313" key="2">
    <source>
        <dbReference type="Proteomes" id="UP000245119"/>
    </source>
</evidence>
<dbReference type="AlphaFoldDB" id="A0A2T7PSD4"/>
<evidence type="ECO:0000313" key="1">
    <source>
        <dbReference type="EMBL" id="PVD36333.1"/>
    </source>
</evidence>
<name>A0A2T7PSD4_POMCA</name>
<sequence>MRRERSALKSRRRALPSIMQTEGRRWVGVWPQTTALCERRQQITVVSVCGIYTRAWPDQRQTAGHVMGQARGRCIQAAIIQQS</sequence>
<gene>
    <name evidence="1" type="ORF">C0Q70_03312</name>
</gene>
<reference evidence="1 2" key="1">
    <citation type="submission" date="2018-04" db="EMBL/GenBank/DDBJ databases">
        <title>The genome of golden apple snail Pomacea canaliculata provides insight into stress tolerance and invasive adaptation.</title>
        <authorList>
            <person name="Liu C."/>
            <person name="Liu B."/>
            <person name="Ren Y."/>
            <person name="Zhang Y."/>
            <person name="Wang H."/>
            <person name="Li S."/>
            <person name="Jiang F."/>
            <person name="Yin L."/>
            <person name="Zhang G."/>
            <person name="Qian W."/>
            <person name="Fan W."/>
        </authorList>
    </citation>
    <scope>NUCLEOTIDE SEQUENCE [LARGE SCALE GENOMIC DNA]</scope>
    <source>
        <strain evidence="1">SZHN2017</strain>
        <tissue evidence="1">Muscle</tissue>
    </source>
</reference>
<dbReference type="Proteomes" id="UP000245119">
    <property type="component" value="Linkage Group LG2"/>
</dbReference>
<comment type="caution">
    <text evidence="1">The sequence shown here is derived from an EMBL/GenBank/DDBJ whole genome shotgun (WGS) entry which is preliminary data.</text>
</comment>
<dbReference type="EMBL" id="PZQS01000002">
    <property type="protein sequence ID" value="PVD36333.1"/>
    <property type="molecule type" value="Genomic_DNA"/>
</dbReference>
<proteinExistence type="predicted"/>